<dbReference type="PANTHER" id="PTHR37017">
    <property type="entry name" value="AB HYDROLASE-1 DOMAIN-CONTAINING PROTEIN-RELATED"/>
    <property type="match status" value="1"/>
</dbReference>
<feature type="domain" description="AB hydrolase-1" evidence="1">
    <location>
        <begin position="5"/>
        <end position="275"/>
    </location>
</feature>
<reference evidence="2" key="1">
    <citation type="journal article" date="2014" name="Int. J. Syst. Evol. Microbiol.">
        <title>Complete genome sequence of Corynebacterium casei LMG S-19264T (=DSM 44701T), isolated from a smear-ripened cheese.</title>
        <authorList>
            <consortium name="US DOE Joint Genome Institute (JGI-PGF)"/>
            <person name="Walter F."/>
            <person name="Albersmeier A."/>
            <person name="Kalinowski J."/>
            <person name="Ruckert C."/>
        </authorList>
    </citation>
    <scope>NUCLEOTIDE SEQUENCE</scope>
    <source>
        <strain evidence="2">JCM 3131</strain>
    </source>
</reference>
<gene>
    <name evidence="2" type="ORF">GCM10010145_21870</name>
</gene>
<dbReference type="GO" id="GO:0003824">
    <property type="term" value="F:catalytic activity"/>
    <property type="evidence" value="ECO:0007669"/>
    <property type="project" value="UniProtKB-ARBA"/>
</dbReference>
<dbReference type="PANTHER" id="PTHR37017:SF11">
    <property type="entry name" value="ESTERASE_LIPASE_THIOESTERASE DOMAIN-CONTAINING PROTEIN"/>
    <property type="match status" value="1"/>
</dbReference>
<evidence type="ECO:0000259" key="1">
    <source>
        <dbReference type="Pfam" id="PF12697"/>
    </source>
</evidence>
<keyword evidence="3" id="KW-1185">Reference proteome</keyword>
<dbReference type="SUPFAM" id="SSF53474">
    <property type="entry name" value="alpha/beta-Hydrolases"/>
    <property type="match status" value="1"/>
</dbReference>
<dbReference type="RefSeq" id="WP_189216490.1">
    <property type="nucleotide sequence ID" value="NZ_BMQK01000003.1"/>
</dbReference>
<proteinExistence type="predicted"/>
<evidence type="ECO:0000313" key="2">
    <source>
        <dbReference type="EMBL" id="GGQ52113.1"/>
    </source>
</evidence>
<sequence>MQPTFVLVHGAFANSFSFAPLQAELGLLGHRSVAVDLPGHGFAATYTRAYQAPQVTEEFATAPGSIKGVTLADNAAHLIGVLERAKRNGPVILVAHSRGGVTATAAANARPDLIDRIVYVSAWCPVDLTVGEYHSEPEMATADVASLALAAVGNPAELGLLRVNFRTADPAALTALKATMLADGTDEEFLTFLNTFQPDENLDVGTSADRARADTWGRIPKTYVRLADDAIMPPALQDRLIREGDALTPDNPYDVRTLAGSHLKWLVDPAPAARVLAELAGLTE</sequence>
<comment type="caution">
    <text evidence="2">The sequence shown here is derived from an EMBL/GenBank/DDBJ whole genome shotgun (WGS) entry which is preliminary data.</text>
</comment>
<dbReference type="InterPro" id="IPR029058">
    <property type="entry name" value="AB_hydrolase_fold"/>
</dbReference>
<dbReference type="Proteomes" id="UP000620156">
    <property type="component" value="Unassembled WGS sequence"/>
</dbReference>
<reference evidence="2" key="2">
    <citation type="submission" date="2020-09" db="EMBL/GenBank/DDBJ databases">
        <authorList>
            <person name="Sun Q."/>
            <person name="Ohkuma M."/>
        </authorList>
    </citation>
    <scope>NUCLEOTIDE SEQUENCE</scope>
    <source>
        <strain evidence="2">JCM 3131</strain>
    </source>
</reference>
<name>A0A918BCP3_9ACTN</name>
<dbReference type="AlphaFoldDB" id="A0A918BCP3"/>
<protein>
    <submittedName>
        <fullName evidence="2">Esterase</fullName>
    </submittedName>
</protein>
<dbReference type="EMBL" id="BMQK01000003">
    <property type="protein sequence ID" value="GGQ52113.1"/>
    <property type="molecule type" value="Genomic_DNA"/>
</dbReference>
<dbReference type="InterPro" id="IPR052897">
    <property type="entry name" value="Sec-Metab_Biosynth_Hydrolase"/>
</dbReference>
<evidence type="ECO:0000313" key="3">
    <source>
        <dbReference type="Proteomes" id="UP000620156"/>
    </source>
</evidence>
<accession>A0A918BCP3</accession>
<dbReference type="Pfam" id="PF12697">
    <property type="entry name" value="Abhydrolase_6"/>
    <property type="match status" value="1"/>
</dbReference>
<dbReference type="Gene3D" id="3.40.50.1820">
    <property type="entry name" value="alpha/beta hydrolase"/>
    <property type="match status" value="1"/>
</dbReference>
<dbReference type="InterPro" id="IPR000073">
    <property type="entry name" value="AB_hydrolase_1"/>
</dbReference>
<organism evidence="2 3">
    <name type="scientific">Streptomyces ruber</name>
    <dbReference type="NCBI Taxonomy" id="83378"/>
    <lineage>
        <taxon>Bacteria</taxon>
        <taxon>Bacillati</taxon>
        <taxon>Actinomycetota</taxon>
        <taxon>Actinomycetes</taxon>
        <taxon>Kitasatosporales</taxon>
        <taxon>Streptomycetaceae</taxon>
        <taxon>Streptomyces</taxon>
    </lineage>
</organism>